<protein>
    <submittedName>
        <fullName evidence="2">Molecular chaperone TorD family protein</fullName>
    </submittedName>
</protein>
<gene>
    <name evidence="2" type="ORF">G5B47_07435</name>
</gene>
<dbReference type="AlphaFoldDB" id="A0A6M1PI60"/>
<dbReference type="SUPFAM" id="SSF89155">
    <property type="entry name" value="TorD-like"/>
    <property type="match status" value="1"/>
</dbReference>
<dbReference type="PANTHER" id="PTHR34227:SF1">
    <property type="entry name" value="DIMETHYL SULFOXIDE REDUCTASE CHAPERONE-RELATED"/>
    <property type="match status" value="1"/>
</dbReference>
<evidence type="ECO:0000313" key="2">
    <source>
        <dbReference type="EMBL" id="NGM82244.1"/>
    </source>
</evidence>
<dbReference type="Proteomes" id="UP000480151">
    <property type="component" value="Unassembled WGS sequence"/>
</dbReference>
<keyword evidence="1" id="KW-0143">Chaperone</keyword>
<keyword evidence="3" id="KW-1185">Reference proteome</keyword>
<organism evidence="2 3">
    <name type="scientific">Paenibacillus apii</name>
    <dbReference type="NCBI Taxonomy" id="1850370"/>
    <lineage>
        <taxon>Bacteria</taxon>
        <taxon>Bacillati</taxon>
        <taxon>Bacillota</taxon>
        <taxon>Bacilli</taxon>
        <taxon>Bacillales</taxon>
        <taxon>Paenibacillaceae</taxon>
        <taxon>Paenibacillus</taxon>
    </lineage>
</organism>
<dbReference type="InterPro" id="IPR020945">
    <property type="entry name" value="DMSO/NO3_reduct_chaperone"/>
</dbReference>
<dbReference type="InterPro" id="IPR050289">
    <property type="entry name" value="TorD/DmsD_chaperones"/>
</dbReference>
<reference evidence="2 3" key="1">
    <citation type="submission" date="2020-02" db="EMBL/GenBank/DDBJ databases">
        <authorList>
            <person name="Gao J."/>
            <person name="Sun J."/>
        </authorList>
    </citation>
    <scope>NUCLEOTIDE SEQUENCE [LARGE SCALE GENOMIC DNA]</scope>
    <source>
        <strain evidence="2 3">7124</strain>
    </source>
</reference>
<evidence type="ECO:0000256" key="1">
    <source>
        <dbReference type="ARBA" id="ARBA00023186"/>
    </source>
</evidence>
<dbReference type="InterPro" id="IPR036411">
    <property type="entry name" value="TorD-like_sf"/>
</dbReference>
<name>A0A6M1PI60_9BACL</name>
<dbReference type="EMBL" id="JAAKGU010000002">
    <property type="protein sequence ID" value="NGM82244.1"/>
    <property type="molecule type" value="Genomic_DNA"/>
</dbReference>
<dbReference type="PANTHER" id="PTHR34227">
    <property type="entry name" value="CHAPERONE PROTEIN YCDY"/>
    <property type="match status" value="1"/>
</dbReference>
<accession>A0A6M1PI60</accession>
<dbReference type="Pfam" id="PF02613">
    <property type="entry name" value="Nitrate_red_del"/>
    <property type="match status" value="1"/>
</dbReference>
<dbReference type="RefSeq" id="WP_165096245.1">
    <property type="nucleotide sequence ID" value="NZ_JAAKGU010000002.1"/>
</dbReference>
<evidence type="ECO:0000313" key="3">
    <source>
        <dbReference type="Proteomes" id="UP000480151"/>
    </source>
</evidence>
<comment type="caution">
    <text evidence="2">The sequence shown here is derived from an EMBL/GenBank/DDBJ whole genome shotgun (WGS) entry which is preliminary data.</text>
</comment>
<sequence>MHMTVPSLEVSEAFKRWLGSRGFIYQLFTDFFGRKPTLSLIAQWGRNRQIGAAAEMSEGGRELKRYLCGQKPEDLLQVCEAEAAEYDRLMRDETVAGFKPREAALLGEAEEFCNVLSDVYASAGIVFKKCGDEADDHIAIELEFMAVQHERMLFNSFSAKSAMELLDIQEQFLREHLLLWIPEFCERLEAATNSPLYLGLSRMLKEFLPYDLHMLQSWRASLESAPAVIQHRPSVVVV</sequence>
<dbReference type="Gene3D" id="1.10.3480.10">
    <property type="entry name" value="TorD-like"/>
    <property type="match status" value="1"/>
</dbReference>
<proteinExistence type="predicted"/>